<evidence type="ECO:0000313" key="4">
    <source>
        <dbReference type="Proteomes" id="UP000729402"/>
    </source>
</evidence>
<protein>
    <submittedName>
        <fullName evidence="2">Uncharacterized protein</fullName>
    </submittedName>
</protein>
<gene>
    <name evidence="3" type="ORF">GUJ93_ZPchr2169g6438</name>
    <name evidence="2" type="ORF">GUJ93_ZPchr2169g6442</name>
</gene>
<evidence type="ECO:0000256" key="1">
    <source>
        <dbReference type="SAM" id="SignalP"/>
    </source>
</evidence>
<comment type="caution">
    <text evidence="2">The sequence shown here is derived from an EMBL/GenBank/DDBJ whole genome shotgun (WGS) entry which is preliminary data.</text>
</comment>
<sequence length="113" mass="12442">MFSLVLLLLAATALAMADIAHPEDHDFVSLNVSLVLVKNLMSIVTFDFDVTAHAVVKVAIWRAALLFLMDHDFVSLNVSLVLVKNLTPIVTFDVTVHAVVKVAIWRAALLFLM</sequence>
<accession>A0A8J5UUG5</accession>
<evidence type="ECO:0000313" key="3">
    <source>
        <dbReference type="EMBL" id="KAG8043103.1"/>
    </source>
</evidence>
<dbReference type="AlphaFoldDB" id="A0A8J5UUG5"/>
<keyword evidence="1" id="KW-0732">Signal</keyword>
<dbReference type="EMBL" id="JAAALK010001256">
    <property type="protein sequence ID" value="KAG8043103.1"/>
    <property type="molecule type" value="Genomic_DNA"/>
</dbReference>
<organism evidence="2 4">
    <name type="scientific">Zizania palustris</name>
    <name type="common">Northern wild rice</name>
    <dbReference type="NCBI Taxonomy" id="103762"/>
    <lineage>
        <taxon>Eukaryota</taxon>
        <taxon>Viridiplantae</taxon>
        <taxon>Streptophyta</taxon>
        <taxon>Embryophyta</taxon>
        <taxon>Tracheophyta</taxon>
        <taxon>Spermatophyta</taxon>
        <taxon>Magnoliopsida</taxon>
        <taxon>Liliopsida</taxon>
        <taxon>Poales</taxon>
        <taxon>Poaceae</taxon>
        <taxon>BOP clade</taxon>
        <taxon>Oryzoideae</taxon>
        <taxon>Oryzeae</taxon>
        <taxon>Zizaniinae</taxon>
        <taxon>Zizania</taxon>
    </lineage>
</organism>
<keyword evidence="4" id="KW-1185">Reference proteome</keyword>
<feature type="signal peptide" evidence="1">
    <location>
        <begin position="1"/>
        <end position="17"/>
    </location>
</feature>
<dbReference type="EMBL" id="JAAALK010001256">
    <property type="protein sequence ID" value="KAG8043097.1"/>
    <property type="molecule type" value="Genomic_DNA"/>
</dbReference>
<evidence type="ECO:0000313" key="2">
    <source>
        <dbReference type="EMBL" id="KAG8043097.1"/>
    </source>
</evidence>
<name>A0A8J5UUG5_ZIZPA</name>
<reference evidence="2" key="2">
    <citation type="submission" date="2021-02" db="EMBL/GenBank/DDBJ databases">
        <authorList>
            <person name="Kimball J.A."/>
            <person name="Haas M.W."/>
            <person name="Macchietto M."/>
            <person name="Kono T."/>
            <person name="Duquette J."/>
            <person name="Shao M."/>
        </authorList>
    </citation>
    <scope>NUCLEOTIDE SEQUENCE</scope>
    <source>
        <tissue evidence="2">Fresh leaf tissue</tissue>
    </source>
</reference>
<reference evidence="2" key="1">
    <citation type="journal article" date="2021" name="bioRxiv">
        <title>Whole Genome Assembly and Annotation of Northern Wild Rice, Zizania palustris L., Supports a Whole Genome Duplication in the Zizania Genus.</title>
        <authorList>
            <person name="Haas M."/>
            <person name="Kono T."/>
            <person name="Macchietto M."/>
            <person name="Millas R."/>
            <person name="McGilp L."/>
            <person name="Shao M."/>
            <person name="Duquette J."/>
            <person name="Hirsch C.N."/>
            <person name="Kimball J."/>
        </authorList>
    </citation>
    <scope>NUCLEOTIDE SEQUENCE</scope>
    <source>
        <tissue evidence="2">Fresh leaf tissue</tissue>
    </source>
</reference>
<proteinExistence type="predicted"/>
<dbReference type="Proteomes" id="UP000729402">
    <property type="component" value="Unassembled WGS sequence"/>
</dbReference>
<feature type="chain" id="PRO_5036433743" evidence="1">
    <location>
        <begin position="18"/>
        <end position="113"/>
    </location>
</feature>